<sequence>MFTLFASLLFCLLCFALTRLPATAPLSRKVLAGLLLGGLFGLGLQLGWGADDAGVQQTLEWVNIVGGGYVSLLKVVMMPLVFTSILSAINKLEQAQSLGKISVVLIGSMLTLVMIAGVVGMTITHLSGLTATGLLSHGSDSAALQLSMSTIDSAQTLPALLLSLVPTNFAADMAGSRGLSVIGVVIFTVLAGVALLQMKAEHPEAGARAAVAIDTLQLWVMKMVRVVIALTPYGVMALIARVVAHYPLSEILSLLGFILVCYVAILAMFAVHMVILLLIGQNPLHYLREVWGVLTFAFVSRSSAASIPLSIETQQRLGVPASIANFAASFGANLGQNGCAGIYPAMMVAMIAPMLGINPFDPLFLLTLLPVIALGSIGVAGVGGGGTFAALIVLSTLNFPIALVGVMIAIEPLVDMGRTTLNVNGSIMAAMITKRLLGKQQLAQVQSQEQALEQPQAAS</sequence>
<evidence type="ECO:0000313" key="8">
    <source>
        <dbReference type="EMBL" id="OHY91769.1"/>
    </source>
</evidence>
<feature type="transmembrane region" description="Helical" evidence="7">
    <location>
        <begin position="254"/>
        <end position="279"/>
    </location>
</feature>
<name>A0A1S2CUI2_AERSO</name>
<evidence type="ECO:0000256" key="3">
    <source>
        <dbReference type="ARBA" id="ARBA00022448"/>
    </source>
</evidence>
<dbReference type="PANTHER" id="PTHR42865">
    <property type="entry name" value="PROTON/GLUTAMATE-ASPARTATE SYMPORTER"/>
    <property type="match status" value="1"/>
</dbReference>
<feature type="transmembrane region" description="Helical" evidence="7">
    <location>
        <begin position="363"/>
        <end position="382"/>
    </location>
</feature>
<evidence type="ECO:0000313" key="9">
    <source>
        <dbReference type="Proteomes" id="UP000179934"/>
    </source>
</evidence>
<keyword evidence="5 7" id="KW-1133">Transmembrane helix</keyword>
<dbReference type="Proteomes" id="UP000179934">
    <property type="component" value="Unassembled WGS sequence"/>
</dbReference>
<comment type="similarity">
    <text evidence="2">Belongs to the dicarboxylate/amino acid:cation symporter (DAACS) (TC 2.A.23) family.</text>
</comment>
<protein>
    <submittedName>
        <fullName evidence="8">L-cystine transporter tcyP</fullName>
    </submittedName>
</protein>
<dbReference type="GO" id="GO:0005886">
    <property type="term" value="C:plasma membrane"/>
    <property type="evidence" value="ECO:0007669"/>
    <property type="project" value="TreeGrafter"/>
</dbReference>
<evidence type="ECO:0000256" key="4">
    <source>
        <dbReference type="ARBA" id="ARBA00022692"/>
    </source>
</evidence>
<feature type="transmembrane region" description="Helical" evidence="7">
    <location>
        <begin position="69"/>
        <end position="89"/>
    </location>
</feature>
<dbReference type="Pfam" id="PF00375">
    <property type="entry name" value="SDF"/>
    <property type="match status" value="1"/>
</dbReference>
<evidence type="ECO:0000256" key="1">
    <source>
        <dbReference type="ARBA" id="ARBA00004141"/>
    </source>
</evidence>
<evidence type="ECO:0000256" key="5">
    <source>
        <dbReference type="ARBA" id="ARBA00022989"/>
    </source>
</evidence>
<gene>
    <name evidence="8" type="ORF">BJD16_15375</name>
</gene>
<proteinExistence type="inferred from homology"/>
<feature type="transmembrane region" description="Helical" evidence="7">
    <location>
        <begin position="226"/>
        <end position="248"/>
    </location>
</feature>
<dbReference type="GO" id="GO:0015184">
    <property type="term" value="F:L-cystine transmembrane transporter activity"/>
    <property type="evidence" value="ECO:0007669"/>
    <property type="project" value="TreeGrafter"/>
</dbReference>
<evidence type="ECO:0000256" key="2">
    <source>
        <dbReference type="ARBA" id="ARBA00006148"/>
    </source>
</evidence>
<dbReference type="GeneID" id="58923983"/>
<dbReference type="RefSeq" id="WP_042023576.1">
    <property type="nucleotide sequence ID" value="NZ_CDBW01000042.1"/>
</dbReference>
<dbReference type="SUPFAM" id="SSF118215">
    <property type="entry name" value="Proton glutamate symport protein"/>
    <property type="match status" value="1"/>
</dbReference>
<feature type="transmembrane region" description="Helical" evidence="7">
    <location>
        <begin position="101"/>
        <end position="123"/>
    </location>
</feature>
<dbReference type="EMBL" id="MKFU01000019">
    <property type="protein sequence ID" value="OHY91769.1"/>
    <property type="molecule type" value="Genomic_DNA"/>
</dbReference>
<evidence type="ECO:0000256" key="7">
    <source>
        <dbReference type="SAM" id="Phobius"/>
    </source>
</evidence>
<keyword evidence="3" id="KW-0813">Transport</keyword>
<comment type="caution">
    <text evidence="8">The sequence shown here is derived from an EMBL/GenBank/DDBJ whole genome shotgun (WGS) entry which is preliminary data.</text>
</comment>
<dbReference type="InterPro" id="IPR036458">
    <property type="entry name" value="Na:dicarbo_symporter_sf"/>
</dbReference>
<comment type="subcellular location">
    <subcellularLocation>
        <location evidence="1">Membrane</location>
        <topology evidence="1">Multi-pass membrane protein</topology>
    </subcellularLocation>
</comment>
<feature type="transmembrane region" description="Helical" evidence="7">
    <location>
        <begin position="388"/>
        <end position="410"/>
    </location>
</feature>
<dbReference type="InterPro" id="IPR001991">
    <property type="entry name" value="Na-dicarboxylate_symporter"/>
</dbReference>
<dbReference type="AlphaFoldDB" id="A0A1S2CUI2"/>
<feature type="transmembrane region" description="Helical" evidence="7">
    <location>
        <begin position="178"/>
        <end position="196"/>
    </location>
</feature>
<dbReference type="Gene3D" id="1.10.3860.10">
    <property type="entry name" value="Sodium:dicarboxylate symporter"/>
    <property type="match status" value="1"/>
</dbReference>
<reference evidence="8 9" key="1">
    <citation type="submission" date="2016-09" db="EMBL/GenBank/DDBJ databases">
        <title>Draft Genome Sequence of Aeromonas sobria Strain 08005, Isolated from Sick Rana catesbeiana.</title>
        <authorList>
            <person name="Yang Q."/>
        </authorList>
    </citation>
    <scope>NUCLEOTIDE SEQUENCE [LARGE SCALE GENOMIC DNA]</scope>
    <source>
        <strain evidence="8 9">08005</strain>
    </source>
</reference>
<dbReference type="PRINTS" id="PR00173">
    <property type="entry name" value="EDTRNSPORT"/>
</dbReference>
<evidence type="ECO:0000256" key="6">
    <source>
        <dbReference type="ARBA" id="ARBA00023136"/>
    </source>
</evidence>
<keyword evidence="4 7" id="KW-0812">Transmembrane</keyword>
<dbReference type="STRING" id="646.BJD16_15375"/>
<dbReference type="PANTHER" id="PTHR42865:SF5">
    <property type="entry name" value="L-CYSTINE TRANSPORTER TCYP"/>
    <property type="match status" value="1"/>
</dbReference>
<dbReference type="OrthoDB" id="7778689at2"/>
<organism evidence="8 9">
    <name type="scientific">Aeromonas sobria</name>
    <dbReference type="NCBI Taxonomy" id="646"/>
    <lineage>
        <taxon>Bacteria</taxon>
        <taxon>Pseudomonadati</taxon>
        <taxon>Pseudomonadota</taxon>
        <taxon>Gammaproteobacteria</taxon>
        <taxon>Aeromonadales</taxon>
        <taxon>Aeromonadaceae</taxon>
        <taxon>Aeromonas</taxon>
    </lineage>
</organism>
<accession>A0A1S2CUI2</accession>
<dbReference type="GO" id="GO:0015293">
    <property type="term" value="F:symporter activity"/>
    <property type="evidence" value="ECO:0007669"/>
    <property type="project" value="InterPro"/>
</dbReference>
<keyword evidence="6 7" id="KW-0472">Membrane</keyword>